<feature type="transmembrane region" description="Helical" evidence="10">
    <location>
        <begin position="179"/>
        <end position="198"/>
    </location>
</feature>
<comment type="similarity">
    <text evidence="10">Belongs to the ELO family.</text>
</comment>
<feature type="transmembrane region" description="Helical" evidence="10">
    <location>
        <begin position="210"/>
        <end position="230"/>
    </location>
</feature>
<name>A0A814D1C6_9BILA</name>
<feature type="transmembrane region" description="Helical" evidence="10">
    <location>
        <begin position="156"/>
        <end position="173"/>
    </location>
</feature>
<gene>
    <name evidence="11" type="ORF">OXX778_LOCUS13996</name>
</gene>
<evidence type="ECO:0000256" key="4">
    <source>
        <dbReference type="ARBA" id="ARBA00022692"/>
    </source>
</evidence>
<dbReference type="Proteomes" id="UP000663879">
    <property type="component" value="Unassembled WGS sequence"/>
</dbReference>
<organism evidence="11 12">
    <name type="scientific">Brachionus calyciflorus</name>
    <dbReference type="NCBI Taxonomy" id="104777"/>
    <lineage>
        <taxon>Eukaryota</taxon>
        <taxon>Metazoa</taxon>
        <taxon>Spiralia</taxon>
        <taxon>Gnathifera</taxon>
        <taxon>Rotifera</taxon>
        <taxon>Eurotatoria</taxon>
        <taxon>Monogononta</taxon>
        <taxon>Pseudotrocha</taxon>
        <taxon>Ploima</taxon>
        <taxon>Brachionidae</taxon>
        <taxon>Brachionus</taxon>
    </lineage>
</organism>
<dbReference type="GO" id="GO:0019367">
    <property type="term" value="P:fatty acid elongation, saturated fatty acid"/>
    <property type="evidence" value="ECO:0007669"/>
    <property type="project" value="TreeGrafter"/>
</dbReference>
<keyword evidence="12" id="KW-1185">Reference proteome</keyword>
<dbReference type="PROSITE" id="PS01188">
    <property type="entry name" value="ELO"/>
    <property type="match status" value="1"/>
</dbReference>
<dbReference type="OrthoDB" id="10259681at2759"/>
<dbReference type="EC" id="2.3.1.199" evidence="10"/>
<evidence type="ECO:0000256" key="10">
    <source>
        <dbReference type="RuleBase" id="RU361115"/>
    </source>
</evidence>
<evidence type="ECO:0000256" key="3">
    <source>
        <dbReference type="ARBA" id="ARBA00022679"/>
    </source>
</evidence>
<protein>
    <recommendedName>
        <fullName evidence="10">Elongation of very long chain fatty acids protein</fullName>
        <ecNumber evidence="10">2.3.1.199</ecNumber>
    </recommendedName>
    <alternativeName>
        <fullName evidence="10">Very-long-chain 3-oxoacyl-CoA synthase</fullName>
    </alternativeName>
</protein>
<keyword evidence="8 10" id="KW-0472">Membrane</keyword>
<evidence type="ECO:0000313" key="11">
    <source>
        <dbReference type="EMBL" id="CAF0952036.1"/>
    </source>
</evidence>
<feature type="transmembrane region" description="Helical" evidence="10">
    <location>
        <begin position="48"/>
        <end position="69"/>
    </location>
</feature>
<sequence length="290" mass="35157">MENEGTFDRDKFHQFINEYNYSFMFEFERKYLSYDYVVPRRKWMTENWYLSIVYSIVYILLVFMGQKLMEKREKFNLNRTLVAWNLVLASFSFIGSIRFLPHFIFVLTHKGIEESICVQDFAQGVPGCWSWLFVLSKVAELIDTLFIVLRKQKLIFLHWYHHATVLIYCWFATKDFSSSGRWFVLMNYIVHTFMYSYYVFRALRFKIPKWISIAITSGQISQMIVGLYVNAVAYTKKNRGEKCNVTYNNIYWSFFMYFTYFLLFFNFFMNAYLKKQSTLKTDKKVHIKKE</sequence>
<accession>A0A814D1C6</accession>
<feature type="transmembrane region" description="Helical" evidence="10">
    <location>
        <begin position="250"/>
        <end position="273"/>
    </location>
</feature>
<keyword evidence="4 10" id="KW-0812">Transmembrane</keyword>
<dbReference type="InterPro" id="IPR030457">
    <property type="entry name" value="ELO_CS"/>
</dbReference>
<comment type="subcellular location">
    <subcellularLocation>
        <location evidence="1">Membrane</location>
        <topology evidence="1">Multi-pass membrane protein</topology>
    </subcellularLocation>
</comment>
<keyword evidence="9 10" id="KW-0275">Fatty acid biosynthesis</keyword>
<evidence type="ECO:0000256" key="2">
    <source>
        <dbReference type="ARBA" id="ARBA00022516"/>
    </source>
</evidence>
<keyword evidence="5 10" id="KW-0276">Fatty acid metabolism</keyword>
<dbReference type="AlphaFoldDB" id="A0A814D1C6"/>
<dbReference type="GO" id="GO:0030148">
    <property type="term" value="P:sphingolipid biosynthetic process"/>
    <property type="evidence" value="ECO:0007669"/>
    <property type="project" value="TreeGrafter"/>
</dbReference>
<evidence type="ECO:0000256" key="1">
    <source>
        <dbReference type="ARBA" id="ARBA00004141"/>
    </source>
</evidence>
<dbReference type="GO" id="GO:0034625">
    <property type="term" value="P:fatty acid elongation, monounsaturated fatty acid"/>
    <property type="evidence" value="ECO:0007669"/>
    <property type="project" value="TreeGrafter"/>
</dbReference>
<evidence type="ECO:0000256" key="5">
    <source>
        <dbReference type="ARBA" id="ARBA00022832"/>
    </source>
</evidence>
<dbReference type="Pfam" id="PF01151">
    <property type="entry name" value="ELO"/>
    <property type="match status" value="1"/>
</dbReference>
<keyword evidence="2 10" id="KW-0444">Lipid biosynthesis</keyword>
<keyword evidence="3 10" id="KW-0808">Transferase</keyword>
<evidence type="ECO:0000256" key="8">
    <source>
        <dbReference type="ARBA" id="ARBA00023136"/>
    </source>
</evidence>
<dbReference type="GO" id="GO:0005789">
    <property type="term" value="C:endoplasmic reticulum membrane"/>
    <property type="evidence" value="ECO:0007669"/>
    <property type="project" value="TreeGrafter"/>
</dbReference>
<proteinExistence type="inferred from homology"/>
<evidence type="ECO:0000256" key="7">
    <source>
        <dbReference type="ARBA" id="ARBA00023098"/>
    </source>
</evidence>
<evidence type="ECO:0000256" key="6">
    <source>
        <dbReference type="ARBA" id="ARBA00022989"/>
    </source>
</evidence>
<dbReference type="InterPro" id="IPR002076">
    <property type="entry name" value="ELO_fam"/>
</dbReference>
<feature type="transmembrane region" description="Helical" evidence="10">
    <location>
        <begin position="81"/>
        <end position="100"/>
    </location>
</feature>
<evidence type="ECO:0000256" key="9">
    <source>
        <dbReference type="ARBA" id="ARBA00023160"/>
    </source>
</evidence>
<dbReference type="GO" id="GO:0034626">
    <property type="term" value="P:fatty acid elongation, polyunsaturated fatty acid"/>
    <property type="evidence" value="ECO:0007669"/>
    <property type="project" value="TreeGrafter"/>
</dbReference>
<dbReference type="GO" id="GO:0009922">
    <property type="term" value="F:fatty acid elongase activity"/>
    <property type="evidence" value="ECO:0007669"/>
    <property type="project" value="UniProtKB-EC"/>
</dbReference>
<comment type="caution">
    <text evidence="11">The sequence shown here is derived from an EMBL/GenBank/DDBJ whole genome shotgun (WGS) entry which is preliminary data.</text>
</comment>
<dbReference type="EMBL" id="CAJNOC010002799">
    <property type="protein sequence ID" value="CAF0952036.1"/>
    <property type="molecule type" value="Genomic_DNA"/>
</dbReference>
<dbReference type="GO" id="GO:0042761">
    <property type="term" value="P:very long-chain fatty acid biosynthetic process"/>
    <property type="evidence" value="ECO:0007669"/>
    <property type="project" value="TreeGrafter"/>
</dbReference>
<comment type="catalytic activity">
    <reaction evidence="10">
        <text>a very-long-chain acyl-CoA + malonyl-CoA + H(+) = a very-long-chain 3-oxoacyl-CoA + CO2 + CoA</text>
        <dbReference type="Rhea" id="RHEA:32727"/>
        <dbReference type="ChEBI" id="CHEBI:15378"/>
        <dbReference type="ChEBI" id="CHEBI:16526"/>
        <dbReference type="ChEBI" id="CHEBI:57287"/>
        <dbReference type="ChEBI" id="CHEBI:57384"/>
        <dbReference type="ChEBI" id="CHEBI:90725"/>
        <dbReference type="ChEBI" id="CHEBI:90736"/>
        <dbReference type="EC" id="2.3.1.199"/>
    </reaction>
</comment>
<dbReference type="PANTHER" id="PTHR11157">
    <property type="entry name" value="FATTY ACID ACYL TRANSFERASE-RELATED"/>
    <property type="match status" value="1"/>
</dbReference>
<dbReference type="PANTHER" id="PTHR11157:SF17">
    <property type="entry name" value="ELONGATION OF VERY LONG CHAIN FATTY ACIDS PROTEIN 6"/>
    <property type="match status" value="1"/>
</dbReference>
<keyword evidence="7 10" id="KW-0443">Lipid metabolism</keyword>
<reference evidence="11" key="1">
    <citation type="submission" date="2021-02" db="EMBL/GenBank/DDBJ databases">
        <authorList>
            <person name="Nowell W R."/>
        </authorList>
    </citation>
    <scope>NUCLEOTIDE SEQUENCE</scope>
    <source>
        <strain evidence="11">Ploen Becks lab</strain>
    </source>
</reference>
<evidence type="ECO:0000313" key="12">
    <source>
        <dbReference type="Proteomes" id="UP000663879"/>
    </source>
</evidence>
<keyword evidence="6 10" id="KW-1133">Transmembrane helix</keyword>